<sequence length="567" mass="62331">MSANQSNLSDSHYGYDFVVATSQASINGTMKEYLYNSVFPTVRMYWNQDDQGQPVAISRDELLQQTQGTDPLTVPSWNQGDPMTPEIENINNSNFYFAFEAAIGIPADIEPNAIPDIVTLQPTSQSVIFNLICAQFTVVTCNFGRHGLTSFFSATQPTDSPWLFTSIVSLKQITDNADLPPDVQEQLNNLGPDAFSVQQLFFDLDNAALESTPTISGVTPGTPAYTVLSEVFLGAYFTAMKANAQPVLNYSIVQNTPDNNPSTLKLTKMELEVSPYTPISTSTNDLNTLNYLCEVNGNSLPPAVPFSWNWIEPAEESSFDGVIAINRNTFADYFKSQLSNYVSANCYKAWVRVWLSGFLDTTINYSWSMTPYQTPTVNIPATGNTILTYSYSSSDNDDAGLGGDMGEMTLSTTYNATVTFTGNTIVVEQKFVVSVYIRSLQSSESWNAINKTITDTYTLAIDQEGHLSASLISVPVDNSDATPSTNWFIEIFTGLNDLVGDIADWASDFSQTGFHSMPLNVAQRFVFPGGKTFTFKDVVFSNNQDLVSHISYVQPGLTAKSIKPAKF</sequence>
<dbReference type="RefSeq" id="WP_004944654.1">
    <property type="nucleotide sequence ID" value="NZ_JADCNO010000002.1"/>
</dbReference>
<protein>
    <submittedName>
        <fullName evidence="1">Uncharacterized protein</fullName>
    </submittedName>
</protein>
<dbReference type="Proteomes" id="UP000248196">
    <property type="component" value="Unassembled WGS sequence"/>
</dbReference>
<dbReference type="OrthoDB" id="612827at2"/>
<name>A0A318P1M7_SERPL</name>
<accession>A0A318P1M7</accession>
<evidence type="ECO:0000313" key="1">
    <source>
        <dbReference type="EMBL" id="PYD40081.1"/>
    </source>
</evidence>
<gene>
    <name evidence="1" type="ORF">CT690_02005</name>
</gene>
<comment type="caution">
    <text evidence="1">The sequence shown here is derived from an EMBL/GenBank/DDBJ whole genome shotgun (WGS) entry which is preliminary data.</text>
</comment>
<organism evidence="1 2">
    <name type="scientific">Serratia plymuthica</name>
    <dbReference type="NCBI Taxonomy" id="82996"/>
    <lineage>
        <taxon>Bacteria</taxon>
        <taxon>Pseudomonadati</taxon>
        <taxon>Pseudomonadota</taxon>
        <taxon>Gammaproteobacteria</taxon>
        <taxon>Enterobacterales</taxon>
        <taxon>Yersiniaceae</taxon>
        <taxon>Serratia</taxon>
    </lineage>
</organism>
<evidence type="ECO:0000313" key="2">
    <source>
        <dbReference type="Proteomes" id="UP000248196"/>
    </source>
</evidence>
<reference evidence="1 2" key="1">
    <citation type="submission" date="2017-11" db="EMBL/GenBank/DDBJ databases">
        <title>Genome sequence of the oocydin A producing rhizobacterium Serratia plymuthica 4Rx5.</title>
        <authorList>
            <person name="Matilla M.A."/>
            <person name="Udaondo Z."/>
            <person name="Salmond G.P.C."/>
        </authorList>
    </citation>
    <scope>NUCLEOTIDE SEQUENCE [LARGE SCALE GENOMIC DNA]</scope>
    <source>
        <strain evidence="1 2">4Rx5</strain>
    </source>
</reference>
<dbReference type="AlphaFoldDB" id="A0A318P1M7"/>
<dbReference type="EMBL" id="PESE01000001">
    <property type="protein sequence ID" value="PYD40081.1"/>
    <property type="molecule type" value="Genomic_DNA"/>
</dbReference>
<proteinExistence type="predicted"/>